<dbReference type="PROSITE" id="PS00195">
    <property type="entry name" value="GLUTAREDOXIN_1"/>
    <property type="match status" value="1"/>
</dbReference>
<dbReference type="AlphaFoldDB" id="A0A811R4V9"/>
<dbReference type="OrthoDB" id="422574at2759"/>
<name>A0A811R4V9_9POAL</name>
<evidence type="ECO:0000313" key="3">
    <source>
        <dbReference type="EMBL" id="CAD6265062.1"/>
    </source>
</evidence>
<protein>
    <recommendedName>
        <fullName evidence="2">GST N-terminal domain-containing protein</fullName>
    </recommendedName>
</protein>
<dbReference type="PANTHER" id="PTHR45288:SF1">
    <property type="entry name" value="THIOREDOXIN FAMILY PROTEIN"/>
    <property type="match status" value="1"/>
</dbReference>
<evidence type="ECO:0000313" key="4">
    <source>
        <dbReference type="Proteomes" id="UP000604825"/>
    </source>
</evidence>
<dbReference type="Gene3D" id="3.40.30.10">
    <property type="entry name" value="Glutaredoxin"/>
    <property type="match status" value="2"/>
</dbReference>
<dbReference type="InterPro" id="IPR036249">
    <property type="entry name" value="Thioredoxin-like_sf"/>
</dbReference>
<comment type="caution">
    <text evidence="3">The sequence shown here is derived from an EMBL/GenBank/DDBJ whole genome shotgun (WGS) entry which is preliminary data.</text>
</comment>
<proteinExistence type="predicted"/>
<feature type="compositionally biased region" description="Low complexity" evidence="1">
    <location>
        <begin position="42"/>
        <end position="54"/>
    </location>
</feature>
<feature type="region of interest" description="Disordered" evidence="1">
    <location>
        <begin position="42"/>
        <end position="67"/>
    </location>
</feature>
<feature type="region of interest" description="Disordered" evidence="1">
    <location>
        <begin position="1"/>
        <end position="24"/>
    </location>
</feature>
<dbReference type="PROSITE" id="PS50404">
    <property type="entry name" value="GST_NTER"/>
    <property type="match status" value="2"/>
</dbReference>
<reference evidence="3" key="1">
    <citation type="submission" date="2020-10" db="EMBL/GenBank/DDBJ databases">
        <authorList>
            <person name="Han B."/>
            <person name="Lu T."/>
            <person name="Zhao Q."/>
            <person name="Huang X."/>
            <person name="Zhao Y."/>
        </authorList>
    </citation>
    <scope>NUCLEOTIDE SEQUENCE</scope>
</reference>
<dbReference type="SFLD" id="SFLDG01202">
    <property type="entry name" value="SUF2.2"/>
    <property type="match status" value="1"/>
</dbReference>
<dbReference type="SFLD" id="SFLDG01181">
    <property type="entry name" value="SUF2"/>
    <property type="match status" value="1"/>
</dbReference>
<dbReference type="FunFam" id="3.40.30.10:FF:000120">
    <property type="entry name" value="Thioredoxin family protein"/>
    <property type="match status" value="1"/>
</dbReference>
<organism evidence="3 4">
    <name type="scientific">Miscanthus lutarioriparius</name>
    <dbReference type="NCBI Taxonomy" id="422564"/>
    <lineage>
        <taxon>Eukaryota</taxon>
        <taxon>Viridiplantae</taxon>
        <taxon>Streptophyta</taxon>
        <taxon>Embryophyta</taxon>
        <taxon>Tracheophyta</taxon>
        <taxon>Spermatophyta</taxon>
        <taxon>Magnoliopsida</taxon>
        <taxon>Liliopsida</taxon>
        <taxon>Poales</taxon>
        <taxon>Poaceae</taxon>
        <taxon>PACMAD clade</taxon>
        <taxon>Panicoideae</taxon>
        <taxon>Andropogonodae</taxon>
        <taxon>Andropogoneae</taxon>
        <taxon>Saccharinae</taxon>
        <taxon>Miscanthus</taxon>
    </lineage>
</organism>
<evidence type="ECO:0000256" key="1">
    <source>
        <dbReference type="SAM" id="MobiDB-lite"/>
    </source>
</evidence>
<dbReference type="SUPFAM" id="SSF52833">
    <property type="entry name" value="Thioredoxin-like"/>
    <property type="match status" value="2"/>
</dbReference>
<dbReference type="InterPro" id="IPR040079">
    <property type="entry name" value="Glutathione_S-Trfase"/>
</dbReference>
<sequence>MAPPAAPTALHHRTPLLLPRRATATATARAARAASLAVRAAQPDTTAASASTSAPEPPALEFKPPPGFKVPEPKRFEVKPGQQNSVLGASLAIPLRLGTGVFVLGYAPYRAFSRHPRVYLAYGLQPAYTCLPARVTSICRDTIRPIRTGIWRLHPSASAPASSSSAWKVKEESKIGQCKRPEKPIEIYEFEGCPFCRKVREMVSVLDLDVLFYPCPQKGPTFRPKVLEMGGKKQFPYMVDPNTGVAMYESDDIIKYLADTYGDGTVPIMLSLGLLTTITAGLATLGRFGKGNSYTASKVPPQPIKIWAYEGSPFCRLVRETLVELELPHLLHSCARGSPKRQDFLKKKGVFQAPYIEDPNTGVQMFESAEIIDYLKGTYALYPSS</sequence>
<dbReference type="InterPro" id="IPR011767">
    <property type="entry name" value="GLR_AS"/>
</dbReference>
<dbReference type="Proteomes" id="UP000604825">
    <property type="component" value="Unassembled WGS sequence"/>
</dbReference>
<evidence type="ECO:0000259" key="2">
    <source>
        <dbReference type="PROSITE" id="PS50404"/>
    </source>
</evidence>
<dbReference type="EMBL" id="CAJGYO010000013">
    <property type="protein sequence ID" value="CAD6265062.1"/>
    <property type="molecule type" value="Genomic_DNA"/>
</dbReference>
<feature type="domain" description="GST N-terminal" evidence="2">
    <location>
        <begin position="302"/>
        <end position="383"/>
    </location>
</feature>
<dbReference type="InterPro" id="IPR004045">
    <property type="entry name" value="Glutathione_S-Trfase_N"/>
</dbReference>
<keyword evidence="4" id="KW-1185">Reference proteome</keyword>
<feature type="domain" description="GST N-terminal" evidence="2">
    <location>
        <begin position="183"/>
        <end position="265"/>
    </location>
</feature>
<dbReference type="GO" id="GO:0009507">
    <property type="term" value="C:chloroplast"/>
    <property type="evidence" value="ECO:0007669"/>
    <property type="project" value="TreeGrafter"/>
</dbReference>
<dbReference type="PANTHER" id="PTHR45288">
    <property type="entry name" value="THIOREDOXIN FAMILY PROTEIN"/>
    <property type="match status" value="1"/>
</dbReference>
<dbReference type="SFLD" id="SFLDS00019">
    <property type="entry name" value="Glutathione_Transferase_(cytos"/>
    <property type="match status" value="1"/>
</dbReference>
<feature type="compositionally biased region" description="Pro residues" evidence="1">
    <location>
        <begin position="55"/>
        <end position="67"/>
    </location>
</feature>
<accession>A0A811R4V9</accession>
<feature type="compositionally biased region" description="Low complexity" evidence="1">
    <location>
        <begin position="15"/>
        <end position="24"/>
    </location>
</feature>
<dbReference type="FunFam" id="3.40.30.10:FF:000138">
    <property type="entry name" value="Thioredoxin family protein"/>
    <property type="match status" value="1"/>
</dbReference>
<gene>
    <name evidence="3" type="ORF">NCGR_LOCUS48367</name>
</gene>
<dbReference type="PROSITE" id="PS51354">
    <property type="entry name" value="GLUTAREDOXIN_2"/>
    <property type="match status" value="1"/>
</dbReference>
<dbReference type="Pfam" id="PF13417">
    <property type="entry name" value="GST_N_3"/>
    <property type="match status" value="2"/>
</dbReference>
<dbReference type="CDD" id="cd03041">
    <property type="entry name" value="GST_N_2GST_N"/>
    <property type="match status" value="2"/>
</dbReference>